<protein>
    <submittedName>
        <fullName evidence="1">Uncharacterized protein</fullName>
    </submittedName>
</protein>
<dbReference type="Proteomes" id="UP000637074">
    <property type="component" value="Unassembled WGS sequence"/>
</dbReference>
<accession>A0ABQ3NCJ7</accession>
<keyword evidence="2" id="KW-1185">Reference proteome</keyword>
<name>A0ABQ3NCJ7_9BACI</name>
<dbReference type="RefSeq" id="WP_275671524.1">
    <property type="nucleotide sequence ID" value="NZ_BNDS01000053.1"/>
</dbReference>
<dbReference type="EMBL" id="BNDS01000053">
    <property type="protein sequence ID" value="GHI01641.1"/>
    <property type="molecule type" value="Genomic_DNA"/>
</dbReference>
<organism evidence="1 2">
    <name type="scientific">Neobacillus kokaensis</name>
    <dbReference type="NCBI Taxonomy" id="2759023"/>
    <lineage>
        <taxon>Bacteria</taxon>
        <taxon>Bacillati</taxon>
        <taxon>Bacillota</taxon>
        <taxon>Bacilli</taxon>
        <taxon>Bacillales</taxon>
        <taxon>Bacillaceae</taxon>
        <taxon>Neobacillus</taxon>
    </lineage>
</organism>
<sequence>MNILKRLFQKKESSCCNVIIEEIKEEIKSEPQDGQNSNSCN</sequence>
<reference evidence="1 2" key="1">
    <citation type="journal article" date="2022" name="Int. J. Syst. Evol. Microbiol.">
        <title>Neobacillus kokaensis sp. nov., isolated from soil.</title>
        <authorList>
            <person name="Yuki K."/>
            <person name="Matsubara H."/>
            <person name="Yamaguchi S."/>
        </authorList>
    </citation>
    <scope>NUCLEOTIDE SEQUENCE [LARGE SCALE GENOMIC DNA]</scope>
    <source>
        <strain evidence="1 2">LOB 377</strain>
    </source>
</reference>
<evidence type="ECO:0000313" key="1">
    <source>
        <dbReference type="EMBL" id="GHI01641.1"/>
    </source>
</evidence>
<gene>
    <name evidence="1" type="ORF">AM1BK_51830</name>
</gene>
<evidence type="ECO:0000313" key="2">
    <source>
        <dbReference type="Proteomes" id="UP000637074"/>
    </source>
</evidence>
<proteinExistence type="predicted"/>
<comment type="caution">
    <text evidence="1">The sequence shown here is derived from an EMBL/GenBank/DDBJ whole genome shotgun (WGS) entry which is preliminary data.</text>
</comment>